<evidence type="ECO:0000313" key="3">
    <source>
        <dbReference type="Proteomes" id="UP000225148"/>
    </source>
</evidence>
<organism evidence="2 3">
    <name type="scientific">Serratia phage CHI14</name>
    <dbReference type="NCBI Taxonomy" id="2006941"/>
    <lineage>
        <taxon>Viruses</taxon>
        <taxon>Duplodnaviria</taxon>
        <taxon>Heunggongvirae</taxon>
        <taxon>Uroviricota</taxon>
        <taxon>Caudoviricetes</taxon>
        <taxon>Pantevenvirales</taxon>
        <taxon>Straboviridae</taxon>
        <taxon>Tevenvirinae</taxon>
        <taxon>Winklervirus</taxon>
        <taxon>Winklervirus chi14</taxon>
    </lineage>
</organism>
<sequence>MKYLDTFLLLLFFGATIYWSIMTPVMIPTLIVAWVMLWLQAKFQCFN</sequence>
<accession>A0A1Z1LXB9</accession>
<reference evidence="2 3" key="1">
    <citation type="submission" date="2017-04" db="EMBL/GenBank/DDBJ databases">
        <title>Environmental T4-family bacteriophages evolve to escape abortive infection via multiple routes in a bacterial host employing altruistic suicide through Type III toxin-antitoxin systems.</title>
        <authorList>
            <person name="Chen B."/>
            <person name="Salmond G.P.C."/>
            <person name="Akusobi C."/>
            <person name="Fang X."/>
        </authorList>
    </citation>
    <scope>NUCLEOTIDE SEQUENCE [LARGE SCALE GENOMIC DNA]</scope>
</reference>
<proteinExistence type="predicted"/>
<keyword evidence="1" id="KW-1133">Transmembrane helix</keyword>
<evidence type="ECO:0000313" key="2">
    <source>
        <dbReference type="EMBL" id="ARW57467.1"/>
    </source>
</evidence>
<keyword evidence="3" id="KW-1185">Reference proteome</keyword>
<name>A0A1Z1LXB9_9CAUD</name>
<evidence type="ECO:0000256" key="1">
    <source>
        <dbReference type="SAM" id="Phobius"/>
    </source>
</evidence>
<keyword evidence="1" id="KW-0472">Membrane</keyword>
<dbReference type="KEGG" id="vg:40085453"/>
<protein>
    <submittedName>
        <fullName evidence="2">Uncharacterized protein</fullName>
    </submittedName>
</protein>
<dbReference type="GeneID" id="40085453"/>
<dbReference type="RefSeq" id="YP_009609369.1">
    <property type="nucleotide sequence ID" value="NC_041996.1"/>
</dbReference>
<keyword evidence="1" id="KW-0812">Transmembrane</keyword>
<dbReference type="EMBL" id="MF036690">
    <property type="protein sequence ID" value="ARW57467.1"/>
    <property type="molecule type" value="Genomic_DNA"/>
</dbReference>
<feature type="transmembrane region" description="Helical" evidence="1">
    <location>
        <begin position="6"/>
        <end position="39"/>
    </location>
</feature>
<dbReference type="OrthoDB" id="28924at10239"/>
<dbReference type="Proteomes" id="UP000225148">
    <property type="component" value="Segment"/>
</dbReference>